<gene>
    <name evidence="1" type="ORF">BS50DRAFT_570106</name>
</gene>
<organism evidence="1 2">
    <name type="scientific">Corynespora cassiicola Philippines</name>
    <dbReference type="NCBI Taxonomy" id="1448308"/>
    <lineage>
        <taxon>Eukaryota</taxon>
        <taxon>Fungi</taxon>
        <taxon>Dikarya</taxon>
        <taxon>Ascomycota</taxon>
        <taxon>Pezizomycotina</taxon>
        <taxon>Dothideomycetes</taxon>
        <taxon>Pleosporomycetidae</taxon>
        <taxon>Pleosporales</taxon>
        <taxon>Corynesporascaceae</taxon>
        <taxon>Corynespora</taxon>
    </lineage>
</organism>
<evidence type="ECO:0000313" key="2">
    <source>
        <dbReference type="Proteomes" id="UP000240883"/>
    </source>
</evidence>
<dbReference type="EMBL" id="KZ678130">
    <property type="protein sequence ID" value="PSN72658.1"/>
    <property type="molecule type" value="Genomic_DNA"/>
</dbReference>
<sequence length="176" mass="20082">MCSATEAELLLRLFWNDCGTPRRFPLALLRAQTPPSSCHGSPCLFSITPIAIKQSTSYRFGEISFIGTWARSFYPATWTNALKIIQRHKQQRTDGCAPTYGSVQSVLWRETHLEWKDHSADHPATIIMGCHLIGKEPCLPDDFHVQKRSRTSPPWNVYKRRIPTNMAKWGRQAVEA</sequence>
<protein>
    <submittedName>
        <fullName evidence="1">Uncharacterized protein</fullName>
    </submittedName>
</protein>
<accession>A0A2T2P5Q5</accession>
<reference evidence="1 2" key="1">
    <citation type="journal article" date="2018" name="Front. Microbiol.">
        <title>Genome-Wide Analysis of Corynespora cassiicola Leaf Fall Disease Putative Effectors.</title>
        <authorList>
            <person name="Lopez D."/>
            <person name="Ribeiro S."/>
            <person name="Label P."/>
            <person name="Fumanal B."/>
            <person name="Venisse J.S."/>
            <person name="Kohler A."/>
            <person name="de Oliveira R.R."/>
            <person name="Labutti K."/>
            <person name="Lipzen A."/>
            <person name="Lail K."/>
            <person name="Bauer D."/>
            <person name="Ohm R.A."/>
            <person name="Barry K.W."/>
            <person name="Spatafora J."/>
            <person name="Grigoriev I.V."/>
            <person name="Martin F.M."/>
            <person name="Pujade-Renaud V."/>
        </authorList>
    </citation>
    <scope>NUCLEOTIDE SEQUENCE [LARGE SCALE GENOMIC DNA]</scope>
    <source>
        <strain evidence="1 2">Philippines</strain>
    </source>
</reference>
<evidence type="ECO:0000313" key="1">
    <source>
        <dbReference type="EMBL" id="PSN72658.1"/>
    </source>
</evidence>
<dbReference type="Proteomes" id="UP000240883">
    <property type="component" value="Unassembled WGS sequence"/>
</dbReference>
<proteinExistence type="predicted"/>
<keyword evidence="2" id="KW-1185">Reference proteome</keyword>
<dbReference type="AlphaFoldDB" id="A0A2T2P5Q5"/>
<name>A0A2T2P5Q5_CORCC</name>